<evidence type="ECO:0000313" key="1">
    <source>
        <dbReference type="EMBL" id="TKJ36561.1"/>
    </source>
</evidence>
<comment type="caution">
    <text evidence="1">The sequence shown here is derived from an EMBL/GenBank/DDBJ whole genome shotgun (WGS) entry which is preliminary data.</text>
</comment>
<dbReference type="AlphaFoldDB" id="A0A532UNP6"/>
<sequence>MRKTLVIIVFLVLAAVRVLGQWHWDVRISVTDSASYTSRSGGWGIGANETDVHIVWYDRSFLPSTVRYGCFSIGGGLGPVPSSINSDYGCDPVLSVSDTNAHIDWCVNSLYFREVAGMELKPILEHGWPGTSNVYPAIADDASGNTHCVFSYSDESRGYCLAYQRREAGGAFSQPVEIIGPPDGSYGLPYYPTICIGPDGNIHAAWIQSWKGNIGYGTSADGSNWTVSDIPNTNCNP</sequence>
<proteinExistence type="predicted"/>
<dbReference type="Proteomes" id="UP000317778">
    <property type="component" value="Unassembled WGS sequence"/>
</dbReference>
<organism evidence="1 2">
    <name type="scientific">candidate division TA06 bacterium B3_TA06</name>
    <dbReference type="NCBI Taxonomy" id="2012487"/>
    <lineage>
        <taxon>Bacteria</taxon>
        <taxon>Bacteria division TA06</taxon>
    </lineage>
</organism>
<protein>
    <recommendedName>
        <fullName evidence="3">Exo-alpha-sialidase</fullName>
    </recommendedName>
</protein>
<reference evidence="1 2" key="1">
    <citation type="submission" date="2017-06" db="EMBL/GenBank/DDBJ databases">
        <title>Novel microbial phyla capable of carbon fixation and sulfur reduction in deep-sea sediments.</title>
        <authorList>
            <person name="Huang J."/>
            <person name="Baker B."/>
            <person name="Wang Y."/>
        </authorList>
    </citation>
    <scope>NUCLEOTIDE SEQUENCE [LARGE SCALE GENOMIC DNA]</scope>
    <source>
        <strain evidence="1">B3_TA06</strain>
    </source>
</reference>
<evidence type="ECO:0008006" key="3">
    <source>
        <dbReference type="Google" id="ProtNLM"/>
    </source>
</evidence>
<name>A0A532UNP6_UNCT6</name>
<evidence type="ECO:0000313" key="2">
    <source>
        <dbReference type="Proteomes" id="UP000317778"/>
    </source>
</evidence>
<dbReference type="EMBL" id="NJBO01000040">
    <property type="protein sequence ID" value="TKJ36561.1"/>
    <property type="molecule type" value="Genomic_DNA"/>
</dbReference>
<accession>A0A532UNP6</accession>
<feature type="non-terminal residue" evidence="1">
    <location>
        <position position="237"/>
    </location>
</feature>
<gene>
    <name evidence="1" type="ORF">CEE36_11495</name>
</gene>